<proteinExistence type="predicted"/>
<organism evidence="1 2">
    <name type="scientific">Ancylostoma caninum</name>
    <name type="common">Dog hookworm</name>
    <dbReference type="NCBI Taxonomy" id="29170"/>
    <lineage>
        <taxon>Eukaryota</taxon>
        <taxon>Metazoa</taxon>
        <taxon>Ecdysozoa</taxon>
        <taxon>Nematoda</taxon>
        <taxon>Chromadorea</taxon>
        <taxon>Rhabditida</taxon>
        <taxon>Rhabditina</taxon>
        <taxon>Rhabditomorpha</taxon>
        <taxon>Strongyloidea</taxon>
        <taxon>Ancylostomatidae</taxon>
        <taxon>Ancylostomatinae</taxon>
        <taxon>Ancylostoma</taxon>
    </lineage>
</organism>
<protein>
    <submittedName>
        <fullName evidence="1">Uncharacterized protein</fullName>
    </submittedName>
</protein>
<gene>
    <name evidence="1" type="ORF">ANCCAN_18103</name>
</gene>
<accession>A0A368FZ62</accession>
<keyword evidence="2" id="KW-1185">Reference proteome</keyword>
<dbReference type="AlphaFoldDB" id="A0A368FZ62"/>
<comment type="caution">
    <text evidence="1">The sequence shown here is derived from an EMBL/GenBank/DDBJ whole genome shotgun (WGS) entry which is preliminary data.</text>
</comment>
<evidence type="ECO:0000313" key="2">
    <source>
        <dbReference type="Proteomes" id="UP000252519"/>
    </source>
</evidence>
<dbReference type="EMBL" id="JOJR01000599">
    <property type="protein sequence ID" value="RCN36025.1"/>
    <property type="molecule type" value="Genomic_DNA"/>
</dbReference>
<sequence length="131" mass="14548">MTICTFNARTLASEASIEDDDVGQRERRRSPKPVINWDLFTSLAGFWHGVVVDNIGEEHDRFVRHLCDIRKSAEGLRATERGLLCGTLEIIRQRGAARAAGNFQLTSAAETSPIARPRCPPYGAGVEQFLH</sequence>
<reference evidence="1 2" key="1">
    <citation type="submission" date="2014-10" db="EMBL/GenBank/DDBJ databases">
        <title>Draft genome of the hookworm Ancylostoma caninum.</title>
        <authorList>
            <person name="Mitreva M."/>
        </authorList>
    </citation>
    <scope>NUCLEOTIDE SEQUENCE [LARGE SCALE GENOMIC DNA]</scope>
    <source>
        <strain evidence="1 2">Baltimore</strain>
    </source>
</reference>
<dbReference type="Proteomes" id="UP000252519">
    <property type="component" value="Unassembled WGS sequence"/>
</dbReference>
<evidence type="ECO:0000313" key="1">
    <source>
        <dbReference type="EMBL" id="RCN36025.1"/>
    </source>
</evidence>
<name>A0A368FZ62_ANCCA</name>